<evidence type="ECO:0000313" key="3">
    <source>
        <dbReference type="Proteomes" id="UP000286921"/>
    </source>
</evidence>
<protein>
    <submittedName>
        <fullName evidence="2">Uncharacterized protein</fullName>
    </submittedName>
</protein>
<accession>A0A401KKW7</accession>
<name>A0A401KKW7_ASPAW</name>
<dbReference type="Proteomes" id="UP000286921">
    <property type="component" value="Unassembled WGS sequence"/>
</dbReference>
<gene>
    <name evidence="2" type="ORF">AAWM_02832</name>
</gene>
<evidence type="ECO:0000256" key="1">
    <source>
        <dbReference type="SAM" id="MobiDB-lite"/>
    </source>
</evidence>
<reference evidence="2 3" key="1">
    <citation type="submission" date="2016-09" db="EMBL/GenBank/DDBJ databases">
        <title>Aspergillus awamori IFM 58123T.</title>
        <authorList>
            <person name="Kusuya Y."/>
            <person name="Shimizu M."/>
            <person name="Takahashi H."/>
            <person name="Yaguchi T."/>
        </authorList>
    </citation>
    <scope>NUCLEOTIDE SEQUENCE [LARGE SCALE GENOMIC DNA]</scope>
    <source>
        <strain evidence="2 3">IFM 58123</strain>
    </source>
</reference>
<keyword evidence="3" id="KW-1185">Reference proteome</keyword>
<comment type="caution">
    <text evidence="2">The sequence shown here is derived from an EMBL/GenBank/DDBJ whole genome shotgun (WGS) entry which is preliminary data.</text>
</comment>
<proteinExistence type="predicted"/>
<sequence length="125" mass="14031">MSAPIQNIVVQRATILAPAAPNSVPAGKARALRRKEKKMIKQKQMDKKKFEDGRASVEELLDEAERLDRAAAVEEEEARKKRARAVKLRVAAAAKEEGEGGEKEKKEKEENLPLRLKENDDMVVE</sequence>
<organism evidence="2 3">
    <name type="scientific">Aspergillus awamori</name>
    <name type="common">Black koji mold</name>
    <dbReference type="NCBI Taxonomy" id="105351"/>
    <lineage>
        <taxon>Eukaryota</taxon>
        <taxon>Fungi</taxon>
        <taxon>Dikarya</taxon>
        <taxon>Ascomycota</taxon>
        <taxon>Pezizomycotina</taxon>
        <taxon>Eurotiomycetes</taxon>
        <taxon>Eurotiomycetidae</taxon>
        <taxon>Eurotiales</taxon>
        <taxon>Aspergillaceae</taxon>
        <taxon>Aspergillus</taxon>
    </lineage>
</organism>
<dbReference type="AlphaFoldDB" id="A0A401KKW7"/>
<dbReference type="EMBL" id="BDHI01000002">
    <property type="protein sequence ID" value="GCB19947.1"/>
    <property type="molecule type" value="Genomic_DNA"/>
</dbReference>
<feature type="compositionally biased region" description="Basic and acidic residues" evidence="1">
    <location>
        <begin position="94"/>
        <end position="125"/>
    </location>
</feature>
<evidence type="ECO:0000313" key="2">
    <source>
        <dbReference type="EMBL" id="GCB19947.1"/>
    </source>
</evidence>
<feature type="region of interest" description="Disordered" evidence="1">
    <location>
        <begin position="92"/>
        <end position="125"/>
    </location>
</feature>